<reference evidence="3" key="1">
    <citation type="journal article" date="2019" name="Int. J. Syst. Evol. Microbiol.">
        <title>The Global Catalogue of Microorganisms (GCM) 10K type strain sequencing project: providing services to taxonomists for standard genome sequencing and annotation.</title>
        <authorList>
            <consortium name="The Broad Institute Genomics Platform"/>
            <consortium name="The Broad Institute Genome Sequencing Center for Infectious Disease"/>
            <person name="Wu L."/>
            <person name="Ma J."/>
        </authorList>
    </citation>
    <scope>NUCLEOTIDE SEQUENCE [LARGE SCALE GENOMIC DNA]</scope>
    <source>
        <strain evidence="3">CGMCC 1.16305</strain>
    </source>
</reference>
<evidence type="ECO:0000313" key="2">
    <source>
        <dbReference type="EMBL" id="MFC7394106.1"/>
    </source>
</evidence>
<dbReference type="Proteomes" id="UP001596505">
    <property type="component" value="Unassembled WGS sequence"/>
</dbReference>
<sequence length="50" mass="6163">MKKRDIQRRYEEIQERKRRIARRKSLIEPRKPRSGCSTCGKVTWKPYKQS</sequence>
<evidence type="ECO:0000313" key="3">
    <source>
        <dbReference type="Proteomes" id="UP001596505"/>
    </source>
</evidence>
<comment type="caution">
    <text evidence="2">The sequence shown here is derived from an EMBL/GenBank/DDBJ whole genome shotgun (WGS) entry which is preliminary data.</text>
</comment>
<feature type="region of interest" description="Disordered" evidence="1">
    <location>
        <begin position="22"/>
        <end position="50"/>
    </location>
</feature>
<evidence type="ECO:0000256" key="1">
    <source>
        <dbReference type="SAM" id="MobiDB-lite"/>
    </source>
</evidence>
<keyword evidence="3" id="KW-1185">Reference proteome</keyword>
<evidence type="ECO:0008006" key="4">
    <source>
        <dbReference type="Google" id="ProtNLM"/>
    </source>
</evidence>
<name>A0ABW2PXG7_9BACL</name>
<dbReference type="EMBL" id="JBHTCO010000018">
    <property type="protein sequence ID" value="MFC7394106.1"/>
    <property type="molecule type" value="Genomic_DNA"/>
</dbReference>
<accession>A0ABW2PXG7</accession>
<proteinExistence type="predicted"/>
<organism evidence="2 3">
    <name type="scientific">Scopulibacillus cellulosilyticus</name>
    <dbReference type="NCBI Taxonomy" id="2665665"/>
    <lineage>
        <taxon>Bacteria</taxon>
        <taxon>Bacillati</taxon>
        <taxon>Bacillota</taxon>
        <taxon>Bacilli</taxon>
        <taxon>Bacillales</taxon>
        <taxon>Sporolactobacillaceae</taxon>
        <taxon>Scopulibacillus</taxon>
    </lineage>
</organism>
<dbReference type="RefSeq" id="WP_380967132.1">
    <property type="nucleotide sequence ID" value="NZ_JBHTCO010000018.1"/>
</dbReference>
<gene>
    <name evidence="2" type="ORF">ACFQRG_14210</name>
</gene>
<protein>
    <recommendedName>
        <fullName evidence="4">30S ribosomal protein S14</fullName>
    </recommendedName>
</protein>